<evidence type="ECO:0000313" key="3">
    <source>
        <dbReference type="Proteomes" id="UP000812287"/>
    </source>
</evidence>
<dbReference type="SUPFAM" id="SSF56112">
    <property type="entry name" value="Protein kinase-like (PK-like)"/>
    <property type="match status" value="1"/>
</dbReference>
<dbReference type="OrthoDB" id="2906425at2759"/>
<dbReference type="PANTHER" id="PTHR21310:SF15">
    <property type="entry name" value="AMINOGLYCOSIDE PHOSPHOTRANSFERASE DOMAIN-CONTAINING PROTEIN"/>
    <property type="match status" value="1"/>
</dbReference>
<reference evidence="2" key="1">
    <citation type="submission" date="2020-11" db="EMBL/GenBank/DDBJ databases">
        <title>Adaptations for nitrogen fixation in a non-lichenized fungal sporocarp promotes dispersal by wood-feeding termites.</title>
        <authorList>
            <consortium name="DOE Joint Genome Institute"/>
            <person name="Koch R.A."/>
            <person name="Yoon G."/>
            <person name="Arayal U."/>
            <person name="Lail K."/>
            <person name="Amirebrahimi M."/>
            <person name="Labutti K."/>
            <person name="Lipzen A."/>
            <person name="Riley R."/>
            <person name="Barry K."/>
            <person name="Henrissat B."/>
            <person name="Grigoriev I.V."/>
            <person name="Herr J.R."/>
            <person name="Aime M.C."/>
        </authorList>
    </citation>
    <scope>NUCLEOTIDE SEQUENCE</scope>
    <source>
        <strain evidence="2">MCA 3950</strain>
    </source>
</reference>
<dbReference type="Proteomes" id="UP000812287">
    <property type="component" value="Unassembled WGS sequence"/>
</dbReference>
<accession>A0A9P7W042</accession>
<keyword evidence="3" id="KW-1185">Reference proteome</keyword>
<evidence type="ECO:0000259" key="1">
    <source>
        <dbReference type="Pfam" id="PF01636"/>
    </source>
</evidence>
<dbReference type="InterPro" id="IPR002575">
    <property type="entry name" value="Aminoglycoside_PTrfase"/>
</dbReference>
<dbReference type="InterPro" id="IPR051678">
    <property type="entry name" value="AGP_Transferase"/>
</dbReference>
<sequence>MNILDLYHASISKFNFDALQQRASEHRGVQCTGYEAIAQGDTIQVDTEIDDIFQELIARLSGSRSGQDGGEPNEILAYRTKSEVATMQSVKAHTSVPHVHLAEFDATNAVGTRFMLTDRIVGSSLGEVWYNLQRESREKVARQLFGFQAELLKLEFPFIGSLLDEAGTVGPLSHSCTRPSLLGPDCGPFKSTKDYMLANVYAELKFVQERPQDWQKQREVGKYCGGLEDTSLEDAQNWLSLLAEGISGLQDDILDPPDNPYVLFHDDFQLANIVVSADNPSKVVGLLDWEGSRICPVWDNRRLCGNVGLE</sequence>
<dbReference type="RefSeq" id="XP_043043435.1">
    <property type="nucleotide sequence ID" value="XM_043190314.1"/>
</dbReference>
<evidence type="ECO:0000313" key="2">
    <source>
        <dbReference type="EMBL" id="KAG7449935.1"/>
    </source>
</evidence>
<dbReference type="AlphaFoldDB" id="A0A9P7W042"/>
<name>A0A9P7W042_9AGAR</name>
<dbReference type="EMBL" id="MU250527">
    <property type="protein sequence ID" value="KAG7449935.1"/>
    <property type="molecule type" value="Genomic_DNA"/>
</dbReference>
<dbReference type="Gene3D" id="3.90.1200.10">
    <property type="match status" value="1"/>
</dbReference>
<feature type="domain" description="Aminoglycoside phosphotransferase" evidence="1">
    <location>
        <begin position="81"/>
        <end position="296"/>
    </location>
</feature>
<proteinExistence type="predicted"/>
<dbReference type="Pfam" id="PF01636">
    <property type="entry name" value="APH"/>
    <property type="match status" value="1"/>
</dbReference>
<organism evidence="2 3">
    <name type="scientific">Guyanagaster necrorhizus</name>
    <dbReference type="NCBI Taxonomy" id="856835"/>
    <lineage>
        <taxon>Eukaryota</taxon>
        <taxon>Fungi</taxon>
        <taxon>Dikarya</taxon>
        <taxon>Basidiomycota</taxon>
        <taxon>Agaricomycotina</taxon>
        <taxon>Agaricomycetes</taxon>
        <taxon>Agaricomycetidae</taxon>
        <taxon>Agaricales</taxon>
        <taxon>Marasmiineae</taxon>
        <taxon>Physalacriaceae</taxon>
        <taxon>Guyanagaster</taxon>
    </lineage>
</organism>
<dbReference type="InterPro" id="IPR011009">
    <property type="entry name" value="Kinase-like_dom_sf"/>
</dbReference>
<dbReference type="PANTHER" id="PTHR21310">
    <property type="entry name" value="AMINOGLYCOSIDE PHOSPHOTRANSFERASE-RELATED-RELATED"/>
    <property type="match status" value="1"/>
</dbReference>
<dbReference type="GeneID" id="66112611"/>
<protein>
    <recommendedName>
        <fullName evidence="1">Aminoglycoside phosphotransferase domain-containing protein</fullName>
    </recommendedName>
</protein>
<comment type="caution">
    <text evidence="2">The sequence shown here is derived from an EMBL/GenBank/DDBJ whole genome shotgun (WGS) entry which is preliminary data.</text>
</comment>
<gene>
    <name evidence="2" type="ORF">BT62DRAFT_991986</name>
</gene>